<evidence type="ECO:0000313" key="2">
    <source>
        <dbReference type="EMBL" id="ACV58071.1"/>
    </source>
</evidence>
<dbReference type="PANTHER" id="PTHR46211:SF14">
    <property type="entry name" value="GLYCEROPHOSPHODIESTER PHOSPHODIESTERASE"/>
    <property type="match status" value="1"/>
</dbReference>
<feature type="domain" description="GP-PDE" evidence="1">
    <location>
        <begin position="23"/>
        <end position="274"/>
    </location>
</feature>
<dbReference type="CDD" id="cd08561">
    <property type="entry name" value="GDPD_cytoplasmic_ScUgpQ2_like"/>
    <property type="match status" value="1"/>
</dbReference>
<dbReference type="PROSITE" id="PS51704">
    <property type="entry name" value="GP_PDE"/>
    <property type="match status" value="1"/>
</dbReference>
<dbReference type="KEGG" id="aac:Aaci_1033"/>
<reference evidence="3" key="1">
    <citation type="submission" date="2009-09" db="EMBL/GenBank/DDBJ databases">
        <title>The complete chromosome of Alicyclobacillus acidocaldarius subsp. acidocaldarius DSM 446.</title>
        <authorList>
            <consortium name="US DOE Joint Genome Institute (JGI-PGF)"/>
            <person name="Lucas S."/>
            <person name="Copeland A."/>
            <person name="Lapidus A."/>
            <person name="Glavina del Rio T."/>
            <person name="Dalin E."/>
            <person name="Tice H."/>
            <person name="Bruce D."/>
            <person name="Goodwin L."/>
            <person name="Pitluck S."/>
            <person name="Kyrpides N."/>
            <person name="Mavromatis K."/>
            <person name="Ivanova N."/>
            <person name="Ovchinnikova G."/>
            <person name="Chertkov O."/>
            <person name="Sims D."/>
            <person name="Brettin T."/>
            <person name="Detter J.C."/>
            <person name="Han C."/>
            <person name="Larimer F."/>
            <person name="Land M."/>
            <person name="Hauser L."/>
            <person name="Markowitz V."/>
            <person name="Cheng J.-F."/>
            <person name="Hugenholtz P."/>
            <person name="Woyke T."/>
            <person name="Wu D."/>
            <person name="Pukall R."/>
            <person name="Klenk H.-P."/>
            <person name="Eisen J.A."/>
        </authorList>
    </citation>
    <scope>NUCLEOTIDE SEQUENCE [LARGE SCALE GENOMIC DNA]</scope>
    <source>
        <strain evidence="3">ATCC 27009 / DSM 446 / BCRC 14685 / JCM 5260 / KCTC 1825 / NBRC 15652 / NCIMB 11725 / NRRL B-14509 / 104-IA</strain>
    </source>
</reference>
<keyword evidence="3" id="KW-1185">Reference proteome</keyword>
<dbReference type="EMBL" id="CP001727">
    <property type="protein sequence ID" value="ACV58071.1"/>
    <property type="molecule type" value="Genomic_DNA"/>
</dbReference>
<name>C8WVE9_ALIAD</name>
<dbReference type="Gene3D" id="3.20.20.190">
    <property type="entry name" value="Phosphatidylinositol (PI) phosphodiesterase"/>
    <property type="match status" value="1"/>
</dbReference>
<dbReference type="InterPro" id="IPR030395">
    <property type="entry name" value="GP_PDE_dom"/>
</dbReference>
<dbReference type="InterPro" id="IPR017946">
    <property type="entry name" value="PLC-like_Pdiesterase_TIM-brl"/>
</dbReference>
<dbReference type="Pfam" id="PF03009">
    <property type="entry name" value="GDPD"/>
    <property type="match status" value="1"/>
</dbReference>
<dbReference type="HOGENOM" id="CLU_030006_3_6_9"/>
<dbReference type="Proteomes" id="UP000001917">
    <property type="component" value="Chromosome"/>
</dbReference>
<dbReference type="GO" id="GO:0006629">
    <property type="term" value="P:lipid metabolic process"/>
    <property type="evidence" value="ECO:0007669"/>
    <property type="project" value="InterPro"/>
</dbReference>
<proteinExistence type="predicted"/>
<evidence type="ECO:0000259" key="1">
    <source>
        <dbReference type="PROSITE" id="PS51704"/>
    </source>
</evidence>
<dbReference type="eggNOG" id="COG0584">
    <property type="taxonomic scope" value="Bacteria"/>
</dbReference>
<dbReference type="SUPFAM" id="SSF51695">
    <property type="entry name" value="PLC-like phosphodiesterases"/>
    <property type="match status" value="1"/>
</dbReference>
<gene>
    <name evidence="2" type="ordered locus">Aaci_1033</name>
</gene>
<accession>C8WVE9</accession>
<sequence>MARAVEEFVEGRMQMDGTRRPRVRIFAHRGASREAPENTLPAFQIALRQGADVIETDVHWTKDRELVICHDPRIDAVSDGTGAIADMTYEELLRYDFGYRFTRDGGRTYPYRGCGIRMATLREALRAFPGAHFNVDLKPKCPHVGLFLRMLEEEDSLERVTLASFHHRTLVEARARCPRLKTSASPFEVARLAAMARAGWERGGRARMPFQAVQVPLRQYGVRVVTPRFIEFAHRLGLEVDVWTVDDPNVIRGLIRQGVDGIVTNSPQILQKLLLELEQ</sequence>
<dbReference type="PANTHER" id="PTHR46211">
    <property type="entry name" value="GLYCEROPHOSPHORYL DIESTER PHOSPHODIESTERASE"/>
    <property type="match status" value="1"/>
</dbReference>
<dbReference type="GO" id="GO:0008081">
    <property type="term" value="F:phosphoric diester hydrolase activity"/>
    <property type="evidence" value="ECO:0007669"/>
    <property type="project" value="InterPro"/>
</dbReference>
<organism evidence="2 3">
    <name type="scientific">Alicyclobacillus acidocaldarius subsp. acidocaldarius (strain ATCC 27009 / DSM 446 / BCRC 14685 / JCM 5260 / KCTC 1825 / NBRC 15652 / NCIMB 11725 / NRRL B-14509 / 104-IA)</name>
    <name type="common">Bacillus acidocaldarius</name>
    <dbReference type="NCBI Taxonomy" id="521098"/>
    <lineage>
        <taxon>Bacteria</taxon>
        <taxon>Bacillati</taxon>
        <taxon>Bacillota</taxon>
        <taxon>Bacilli</taxon>
        <taxon>Bacillales</taxon>
        <taxon>Alicyclobacillaceae</taxon>
        <taxon>Alicyclobacillus</taxon>
    </lineage>
</organism>
<protein>
    <submittedName>
        <fullName evidence="2">Glycerophosphoryl diester phosphodiesterase</fullName>
    </submittedName>
</protein>
<reference evidence="2 3" key="2">
    <citation type="journal article" date="2010" name="Stand. Genomic Sci.">
        <title>Complete genome sequence of Alicyclobacillus acidocaldarius type strain (104-IA).</title>
        <authorList>
            <person name="Mavromatis K."/>
            <person name="Sikorski J."/>
            <person name="Lapidus A."/>
            <person name="Glavina Del Rio T."/>
            <person name="Copeland A."/>
            <person name="Tice H."/>
            <person name="Cheng J.F."/>
            <person name="Lucas S."/>
            <person name="Chen F."/>
            <person name="Nolan M."/>
            <person name="Bruce D."/>
            <person name="Goodwin L."/>
            <person name="Pitluck S."/>
            <person name="Ivanova N."/>
            <person name="Ovchinnikova G."/>
            <person name="Pati A."/>
            <person name="Chen A."/>
            <person name="Palaniappan K."/>
            <person name="Land M."/>
            <person name="Hauser L."/>
            <person name="Chang Y.J."/>
            <person name="Jeffries C.D."/>
            <person name="Chain P."/>
            <person name="Meincke L."/>
            <person name="Sims D."/>
            <person name="Chertkov O."/>
            <person name="Han C."/>
            <person name="Brettin T."/>
            <person name="Detter J.C."/>
            <person name="Wahrenburg C."/>
            <person name="Rohde M."/>
            <person name="Pukall R."/>
            <person name="Goker M."/>
            <person name="Bristow J."/>
            <person name="Eisen J.A."/>
            <person name="Markowitz V."/>
            <person name="Hugenholtz P."/>
            <person name="Klenk H.P."/>
            <person name="Kyrpides N.C."/>
        </authorList>
    </citation>
    <scope>NUCLEOTIDE SEQUENCE [LARGE SCALE GENOMIC DNA]</scope>
    <source>
        <strain evidence="3">ATCC 27009 / DSM 446 / BCRC 14685 / JCM 5260 / KCTC 1825 / NBRC 15652 / NCIMB 11725 / NRRL B-14509 / 104-IA</strain>
    </source>
</reference>
<evidence type="ECO:0000313" key="3">
    <source>
        <dbReference type="Proteomes" id="UP000001917"/>
    </source>
</evidence>
<dbReference type="RefSeq" id="WP_012810415.1">
    <property type="nucleotide sequence ID" value="NC_013205.1"/>
</dbReference>
<dbReference type="STRING" id="521098.Aaci_1033"/>
<dbReference type="AlphaFoldDB" id="C8WVE9"/>